<feature type="domain" description="RING-Gid-type" evidence="11">
    <location>
        <begin position="352"/>
        <end position="393"/>
    </location>
</feature>
<dbReference type="InterPro" id="IPR024964">
    <property type="entry name" value="CTLH/CRA"/>
</dbReference>
<dbReference type="InterPro" id="IPR037683">
    <property type="entry name" value="Rmd5_dRing"/>
</dbReference>
<evidence type="ECO:0000256" key="2">
    <source>
        <dbReference type="ARBA" id="ARBA00022490"/>
    </source>
</evidence>
<dbReference type="Pfam" id="PF10607">
    <property type="entry name" value="CTLH"/>
    <property type="match status" value="1"/>
</dbReference>
<comment type="caution">
    <text evidence="12">The sequence shown here is derived from an EMBL/GenBank/DDBJ whole genome shotgun (WGS) entry which is preliminary data.</text>
</comment>
<keyword evidence="3" id="KW-0479">Metal-binding</keyword>
<evidence type="ECO:0000256" key="3">
    <source>
        <dbReference type="ARBA" id="ARBA00022723"/>
    </source>
</evidence>
<accession>A0A084GF52</accession>
<comment type="similarity">
    <text evidence="6">Belongs to the RMD5/GID2 family.</text>
</comment>
<dbReference type="VEuPathDB" id="FungiDB:SAPIO_CDS1356"/>
<feature type="zinc finger region" description="RING-Gid-type" evidence="9">
    <location>
        <begin position="352"/>
        <end position="393"/>
    </location>
</feature>
<sequence>MSTNRAEPTPMVSLQKELKKMKGATLAAAVSDADRIIALLETAREQVANAKDPHTASITMTKLQNPIKDRFEALNKDLREISKQQKNFGKALDKLLPHRPLPSESNAIAGCESHIAKTIIMHLFREGRFDVATSFLAEAREHGVIGAADDMQNIFEPLEVHFTDLYRILGDLRNRNLLPAMEWAERNADGLEANSSNLEFELNRLQFIWLLKGPAVNGLPDDERNGLLGALQYARQHFWKFQTRHGKQIRELMTAIVFSNNIQDSPYRSLFEIHSAFEEVAHSFAREFCSLLHLSAESPLYVAVTAGAISLPQLLKYNQAMKAKKTEWTSYDEQPFETPLPSRMVYHPIFVCPVLKEQTTAQNPPMMLPCGHVVCKEALKKMLKASRFKCPYCPSEGVYKDAREIKL</sequence>
<evidence type="ECO:0000256" key="8">
    <source>
        <dbReference type="ARBA" id="ARBA00080744"/>
    </source>
</evidence>
<dbReference type="CDD" id="cd16652">
    <property type="entry name" value="dRING_Rmd5p-like"/>
    <property type="match status" value="1"/>
</dbReference>
<dbReference type="SMART" id="SM00757">
    <property type="entry name" value="CRA"/>
    <property type="match status" value="1"/>
</dbReference>
<dbReference type="GO" id="GO:0005634">
    <property type="term" value="C:nucleus"/>
    <property type="evidence" value="ECO:0007669"/>
    <property type="project" value="TreeGrafter"/>
</dbReference>
<keyword evidence="4 9" id="KW-0863">Zinc-finger</keyword>
<protein>
    <recommendedName>
        <fullName evidence="8">GID complex catalytic subunit 2</fullName>
    </recommendedName>
    <alternativeName>
        <fullName evidence="7">Glucose-induced degradation protein 2</fullName>
    </alternativeName>
</protein>
<dbReference type="SUPFAM" id="SSF57850">
    <property type="entry name" value="RING/U-box"/>
    <property type="match status" value="1"/>
</dbReference>
<dbReference type="SMART" id="SM00668">
    <property type="entry name" value="CTLH"/>
    <property type="match status" value="1"/>
</dbReference>
<dbReference type="GO" id="GO:0043161">
    <property type="term" value="P:proteasome-mediated ubiquitin-dependent protein catabolic process"/>
    <property type="evidence" value="ECO:0007669"/>
    <property type="project" value="InterPro"/>
</dbReference>
<evidence type="ECO:0000259" key="10">
    <source>
        <dbReference type="PROSITE" id="PS50897"/>
    </source>
</evidence>
<dbReference type="Pfam" id="PF13445">
    <property type="entry name" value="zf-RING_UBOX"/>
    <property type="match status" value="1"/>
</dbReference>
<evidence type="ECO:0000259" key="11">
    <source>
        <dbReference type="PROSITE" id="PS51867"/>
    </source>
</evidence>
<evidence type="ECO:0000256" key="6">
    <source>
        <dbReference type="ARBA" id="ARBA00061136"/>
    </source>
</evidence>
<dbReference type="GO" id="GO:0008270">
    <property type="term" value="F:zinc ion binding"/>
    <property type="evidence" value="ECO:0007669"/>
    <property type="project" value="UniProtKB-KW"/>
</dbReference>
<dbReference type="InterPro" id="IPR013083">
    <property type="entry name" value="Znf_RING/FYVE/PHD"/>
</dbReference>
<evidence type="ECO:0000313" key="13">
    <source>
        <dbReference type="Proteomes" id="UP000028545"/>
    </source>
</evidence>
<dbReference type="InterPro" id="IPR013144">
    <property type="entry name" value="CRA_dom"/>
</dbReference>
<evidence type="ECO:0000256" key="9">
    <source>
        <dbReference type="PROSITE-ProRule" id="PRU01215"/>
    </source>
</evidence>
<dbReference type="PROSITE" id="PS51867">
    <property type="entry name" value="ZF_RING_GID"/>
    <property type="match status" value="1"/>
</dbReference>
<proteinExistence type="inferred from homology"/>
<dbReference type="Gene3D" id="3.30.40.10">
    <property type="entry name" value="Zinc/RING finger domain, C3HC4 (zinc finger)"/>
    <property type="match status" value="1"/>
</dbReference>
<evidence type="ECO:0000256" key="5">
    <source>
        <dbReference type="ARBA" id="ARBA00022833"/>
    </source>
</evidence>
<dbReference type="InterPro" id="IPR006595">
    <property type="entry name" value="CTLH_C"/>
</dbReference>
<comment type="subcellular location">
    <subcellularLocation>
        <location evidence="1">Cytoplasm</location>
    </subcellularLocation>
</comment>
<evidence type="ECO:0000256" key="1">
    <source>
        <dbReference type="ARBA" id="ARBA00004496"/>
    </source>
</evidence>
<evidence type="ECO:0000256" key="4">
    <source>
        <dbReference type="ARBA" id="ARBA00022771"/>
    </source>
</evidence>
<dbReference type="OMA" id="FEATNND"/>
<dbReference type="PANTHER" id="PTHR12170:SF3">
    <property type="entry name" value="GH10162P"/>
    <property type="match status" value="1"/>
</dbReference>
<dbReference type="InterPro" id="IPR044063">
    <property type="entry name" value="ZF_RING_GID"/>
</dbReference>
<dbReference type="InterPro" id="IPR027370">
    <property type="entry name" value="Znf-RING_euk"/>
</dbReference>
<dbReference type="GeneID" id="27720428"/>
<dbReference type="GO" id="GO:0005737">
    <property type="term" value="C:cytoplasm"/>
    <property type="evidence" value="ECO:0007669"/>
    <property type="project" value="UniProtKB-SubCell"/>
</dbReference>
<dbReference type="Proteomes" id="UP000028545">
    <property type="component" value="Unassembled WGS sequence"/>
</dbReference>
<dbReference type="FunFam" id="3.30.40.10:FF:000143">
    <property type="entry name" value="Regulator of gluconeogenesis Rmd5"/>
    <property type="match status" value="1"/>
</dbReference>
<reference evidence="12 13" key="1">
    <citation type="journal article" date="2014" name="Genome Announc.">
        <title>Draft genome sequence of the pathogenic fungus Scedosporium apiospermum.</title>
        <authorList>
            <person name="Vandeputte P."/>
            <person name="Ghamrawi S."/>
            <person name="Rechenmann M."/>
            <person name="Iltis A."/>
            <person name="Giraud S."/>
            <person name="Fleury M."/>
            <person name="Thornton C."/>
            <person name="Delhaes L."/>
            <person name="Meyer W."/>
            <person name="Papon N."/>
            <person name="Bouchara J.P."/>
        </authorList>
    </citation>
    <scope>NUCLEOTIDE SEQUENCE [LARGE SCALE GENOMIC DNA]</scope>
    <source>
        <strain evidence="12 13">IHEM 14462</strain>
    </source>
</reference>
<dbReference type="InterPro" id="IPR045098">
    <property type="entry name" value="Fyv10_fam"/>
</dbReference>
<dbReference type="PANTHER" id="PTHR12170">
    <property type="entry name" value="MACROPHAGE ERYTHROBLAST ATTACHER-RELATED"/>
    <property type="match status" value="1"/>
</dbReference>
<dbReference type="RefSeq" id="XP_016645763.1">
    <property type="nucleotide sequence ID" value="XM_016784647.1"/>
</dbReference>
<evidence type="ECO:0000313" key="12">
    <source>
        <dbReference type="EMBL" id="KEZ45964.1"/>
    </source>
</evidence>
<dbReference type="AlphaFoldDB" id="A0A084GF52"/>
<feature type="domain" description="CTLH" evidence="10">
    <location>
        <begin position="161"/>
        <end position="218"/>
    </location>
</feature>
<dbReference type="GO" id="GO:0061630">
    <property type="term" value="F:ubiquitin protein ligase activity"/>
    <property type="evidence" value="ECO:0007669"/>
    <property type="project" value="InterPro"/>
</dbReference>
<dbReference type="OrthoDB" id="1933281at2759"/>
<keyword evidence="13" id="KW-1185">Reference proteome</keyword>
<gene>
    <name evidence="12" type="ORF">SAPIO_CDS1356</name>
</gene>
<dbReference type="EMBL" id="JOWA01000055">
    <property type="protein sequence ID" value="KEZ45964.1"/>
    <property type="molecule type" value="Genomic_DNA"/>
</dbReference>
<evidence type="ECO:0000256" key="7">
    <source>
        <dbReference type="ARBA" id="ARBA00075398"/>
    </source>
</evidence>
<dbReference type="HOGENOM" id="CLU_020227_0_0_1"/>
<keyword evidence="2" id="KW-0963">Cytoplasm</keyword>
<dbReference type="GO" id="GO:0034657">
    <property type="term" value="C:GID complex"/>
    <property type="evidence" value="ECO:0007669"/>
    <property type="project" value="TreeGrafter"/>
</dbReference>
<dbReference type="PROSITE" id="PS50897">
    <property type="entry name" value="CTLH"/>
    <property type="match status" value="1"/>
</dbReference>
<dbReference type="KEGG" id="sapo:SAPIO_CDS1356"/>
<organism evidence="12 13">
    <name type="scientific">Pseudallescheria apiosperma</name>
    <name type="common">Scedosporium apiospermum</name>
    <dbReference type="NCBI Taxonomy" id="563466"/>
    <lineage>
        <taxon>Eukaryota</taxon>
        <taxon>Fungi</taxon>
        <taxon>Dikarya</taxon>
        <taxon>Ascomycota</taxon>
        <taxon>Pezizomycotina</taxon>
        <taxon>Sordariomycetes</taxon>
        <taxon>Hypocreomycetidae</taxon>
        <taxon>Microascales</taxon>
        <taxon>Microascaceae</taxon>
        <taxon>Scedosporium</taxon>
    </lineage>
</organism>
<name>A0A084GF52_PSEDA</name>
<keyword evidence="5" id="KW-0862">Zinc</keyword>